<dbReference type="InterPro" id="IPR008979">
    <property type="entry name" value="Galactose-bd-like_sf"/>
</dbReference>
<name>A0ABY8KIG6_9BACI</name>
<evidence type="ECO:0000256" key="1">
    <source>
        <dbReference type="ARBA" id="ARBA00000085"/>
    </source>
</evidence>
<reference evidence="13 14" key="1">
    <citation type="submission" date="2023-04" db="EMBL/GenBank/DDBJ databases">
        <title>Genomic of Lysinibacillus capsici TSBLM.</title>
        <authorList>
            <person name="Hu X.S."/>
            <person name="Yu C.H."/>
        </authorList>
    </citation>
    <scope>NUCLEOTIDE SEQUENCE [LARGE SCALE GENOMIC DNA]</scope>
    <source>
        <strain evidence="13 14">TSBLM</strain>
    </source>
</reference>
<dbReference type="EMBL" id="CP122283">
    <property type="protein sequence ID" value="WGF39282.1"/>
    <property type="molecule type" value="Genomic_DNA"/>
</dbReference>
<evidence type="ECO:0000256" key="8">
    <source>
        <dbReference type="ARBA" id="ARBA00023012"/>
    </source>
</evidence>
<dbReference type="SMART" id="SM00448">
    <property type="entry name" value="REC"/>
    <property type="match status" value="1"/>
</dbReference>
<dbReference type="PROSITE" id="PS50109">
    <property type="entry name" value="HIS_KIN"/>
    <property type="match status" value="2"/>
</dbReference>
<dbReference type="PROSITE" id="PS50110">
    <property type="entry name" value="RESPONSE_REGULATORY"/>
    <property type="match status" value="1"/>
</dbReference>
<dbReference type="Pfam" id="PF06580">
    <property type="entry name" value="His_kinase"/>
    <property type="match status" value="1"/>
</dbReference>
<evidence type="ECO:0000256" key="2">
    <source>
        <dbReference type="ARBA" id="ARBA00012438"/>
    </source>
</evidence>
<dbReference type="Pfam" id="PF00512">
    <property type="entry name" value="HisKA"/>
    <property type="match status" value="1"/>
</dbReference>
<organism evidence="13 14">
    <name type="scientific">Lysinibacillus capsici</name>
    <dbReference type="NCBI Taxonomy" id="2115968"/>
    <lineage>
        <taxon>Bacteria</taxon>
        <taxon>Bacillati</taxon>
        <taxon>Bacillota</taxon>
        <taxon>Bacilli</taxon>
        <taxon>Bacillales</taxon>
        <taxon>Bacillaceae</taxon>
        <taxon>Lysinibacillus</taxon>
    </lineage>
</organism>
<dbReference type="InterPro" id="IPR003661">
    <property type="entry name" value="HisK_dim/P_dom"/>
</dbReference>
<dbReference type="Proteomes" id="UP001244564">
    <property type="component" value="Chromosome"/>
</dbReference>
<dbReference type="SMART" id="SM00388">
    <property type="entry name" value="HisKA"/>
    <property type="match status" value="1"/>
</dbReference>
<keyword evidence="10" id="KW-0472">Membrane</keyword>
<dbReference type="Pfam" id="PF02518">
    <property type="entry name" value="HATPase_c"/>
    <property type="match status" value="2"/>
</dbReference>
<dbReference type="Gene3D" id="1.10.287.130">
    <property type="match status" value="1"/>
</dbReference>
<dbReference type="SUPFAM" id="SSF55874">
    <property type="entry name" value="ATPase domain of HSP90 chaperone/DNA topoisomerase II/histidine kinase"/>
    <property type="match status" value="2"/>
</dbReference>
<feature type="transmembrane region" description="Helical" evidence="10">
    <location>
        <begin position="298"/>
        <end position="316"/>
    </location>
</feature>
<feature type="transmembrane region" description="Helical" evidence="10">
    <location>
        <begin position="234"/>
        <end position="256"/>
    </location>
</feature>
<keyword evidence="5" id="KW-0547">Nucleotide-binding</keyword>
<dbReference type="InterPro" id="IPR001789">
    <property type="entry name" value="Sig_transdc_resp-reg_receiver"/>
</dbReference>
<dbReference type="PRINTS" id="PR00344">
    <property type="entry name" value="BCTRLSENSOR"/>
</dbReference>
<dbReference type="InterPro" id="IPR010559">
    <property type="entry name" value="Sig_transdc_His_kin_internal"/>
</dbReference>
<keyword evidence="4" id="KW-0808">Transferase</keyword>
<dbReference type="EC" id="2.7.13.3" evidence="2"/>
<dbReference type="InterPro" id="IPR036890">
    <property type="entry name" value="HATPase_C_sf"/>
</dbReference>
<evidence type="ECO:0000259" key="11">
    <source>
        <dbReference type="PROSITE" id="PS50109"/>
    </source>
</evidence>
<dbReference type="SUPFAM" id="SSF47384">
    <property type="entry name" value="Homodimeric domain of signal transducing histidine kinase"/>
    <property type="match status" value="1"/>
</dbReference>
<keyword evidence="10" id="KW-1133">Transmembrane helix</keyword>
<evidence type="ECO:0000256" key="6">
    <source>
        <dbReference type="ARBA" id="ARBA00022777"/>
    </source>
</evidence>
<dbReference type="Gene3D" id="3.30.565.10">
    <property type="entry name" value="Histidine kinase-like ATPase, C-terminal domain"/>
    <property type="match status" value="2"/>
</dbReference>
<dbReference type="SUPFAM" id="SSF52172">
    <property type="entry name" value="CheY-like"/>
    <property type="match status" value="1"/>
</dbReference>
<keyword evidence="14" id="KW-1185">Reference proteome</keyword>
<dbReference type="CDD" id="cd17546">
    <property type="entry name" value="REC_hyHK_CKI1_RcsC-like"/>
    <property type="match status" value="1"/>
</dbReference>
<sequence length="1015" mass="115641">MKKNIIIIVSIIMLFVIVFFIGNWHYFSTNQPKIIHKGVGKLEEEQLLKLVKLEGEWAFYPNVLISLGENFDSYQHKKLNLNVPFNWQAYVEPNEEGLSVGTYHVNIEVPSDGVYGLYIRTIRQASRVFINGVEVGAKGNPSTVLSAYASENDDKYTVFSPSVNKRLDIVIHVANYNYPQAGIVYPIEFGTMKAIQKHYHWKVFLDIVVSIGHIIVGAIYVFTFLQNRKRKEELFFGLFTISLGFYMSFINQKVFFLLFTDLSTVNQIRLQLGIIPLALLALTFFINAMYPQLLERKILYTLAILLGIVFVMYGIYNPFTKNERASSEFEMIMRKIIYISVTAPVIFYNIWLLIKVMLKRLEAVCYVLIVITAISCYSILLICNFLFGMPFDYTEFMLFLLILFGFASLLNYRANQAVLKIAALSEELLEHNQMKNEFLLKTSHELRAPLNGILNISRSLMEGAQGPLKRSQQEQVILIHSVTQRIGHLVEDLLFSSNQMTGEVRISLRSVSLSVIHEVVAEIRSLMPKNSQVRVTAEINLDLPKIYTDELRFKQILYNLLHNAIKFTQNGTIIVTAHVEQEQMVIQVSDTGCGIPTQELDRIFNAFYQGNNHHNKEGLGLGLSITKNIVEKLNGNIYVTSTVGEGTTFTFTMPLSTLENVSNEQAIITSHTDTEIQLRLPLIYKGSDKKILVVDDNHVNIKTLTEALSLKGYTVIALDNGFDAIDYIKTNHVDCMLIDLMMNGMSGYELCKRVRKQYDMLELPIIILTTVMKQSDLLQTLKVGANDYLQKPISTDELFIRIESLLAVRQSSIDAIEVEMNYLYSQVTPHFVYNTLNTIIGLSYTDMENTREALYCLATYFRAKLNVHYRNSIVPIDEEMELVKAYLSIEKMRFGDRLRIKYDIDESIQLGIPALSIQPLIENAVFHGISKKVEGGTIELSLQREGQFVRIKIYDNGVGISEEKLHQLLNEESTRIGFMNPLKKFKLIKNASLRIYSEEGKGTTIVILLPEGGVT</sequence>
<feature type="transmembrane region" description="Helical" evidence="10">
    <location>
        <begin position="393"/>
        <end position="412"/>
    </location>
</feature>
<dbReference type="Pfam" id="PF00072">
    <property type="entry name" value="Response_reg"/>
    <property type="match status" value="1"/>
</dbReference>
<dbReference type="InterPro" id="IPR011006">
    <property type="entry name" value="CheY-like_superfamily"/>
</dbReference>
<feature type="transmembrane region" description="Helical" evidence="10">
    <location>
        <begin position="336"/>
        <end position="354"/>
    </location>
</feature>
<feature type="transmembrane region" description="Helical" evidence="10">
    <location>
        <begin position="268"/>
        <end position="286"/>
    </location>
</feature>
<dbReference type="CDD" id="cd16922">
    <property type="entry name" value="HATPase_EvgS-ArcB-TorS-like"/>
    <property type="match status" value="1"/>
</dbReference>
<dbReference type="InterPro" id="IPR036097">
    <property type="entry name" value="HisK_dim/P_sf"/>
</dbReference>
<dbReference type="GO" id="GO:0005524">
    <property type="term" value="F:ATP binding"/>
    <property type="evidence" value="ECO:0007669"/>
    <property type="project" value="UniProtKB-KW"/>
</dbReference>
<evidence type="ECO:0000256" key="5">
    <source>
        <dbReference type="ARBA" id="ARBA00022741"/>
    </source>
</evidence>
<dbReference type="SMART" id="SM00387">
    <property type="entry name" value="HATPase_c"/>
    <property type="match status" value="2"/>
</dbReference>
<dbReference type="PANTHER" id="PTHR43047:SF72">
    <property type="entry name" value="OSMOSENSING HISTIDINE PROTEIN KINASE SLN1"/>
    <property type="match status" value="1"/>
</dbReference>
<dbReference type="InterPro" id="IPR004358">
    <property type="entry name" value="Sig_transdc_His_kin-like_C"/>
</dbReference>
<evidence type="ECO:0000313" key="13">
    <source>
        <dbReference type="EMBL" id="WGF39282.1"/>
    </source>
</evidence>
<evidence type="ECO:0000256" key="3">
    <source>
        <dbReference type="ARBA" id="ARBA00022553"/>
    </source>
</evidence>
<evidence type="ECO:0000256" key="4">
    <source>
        <dbReference type="ARBA" id="ARBA00022679"/>
    </source>
</evidence>
<feature type="domain" description="Histidine kinase" evidence="11">
    <location>
        <begin position="917"/>
        <end position="1013"/>
    </location>
</feature>
<dbReference type="Gene3D" id="3.40.50.2300">
    <property type="match status" value="1"/>
</dbReference>
<dbReference type="SUPFAM" id="SSF49785">
    <property type="entry name" value="Galactose-binding domain-like"/>
    <property type="match status" value="1"/>
</dbReference>
<keyword evidence="10" id="KW-0812">Transmembrane</keyword>
<feature type="transmembrane region" description="Helical" evidence="10">
    <location>
        <begin position="366"/>
        <end position="387"/>
    </location>
</feature>
<evidence type="ECO:0000259" key="12">
    <source>
        <dbReference type="PROSITE" id="PS50110"/>
    </source>
</evidence>
<keyword evidence="3 9" id="KW-0597">Phosphoprotein</keyword>
<feature type="modified residue" description="4-aspartylphosphate" evidence="9">
    <location>
        <position position="739"/>
    </location>
</feature>
<gene>
    <name evidence="13" type="ORF">QBO96_03185</name>
</gene>
<feature type="domain" description="Response regulatory" evidence="12">
    <location>
        <begin position="690"/>
        <end position="806"/>
    </location>
</feature>
<protein>
    <recommendedName>
        <fullName evidence="2">histidine kinase</fullName>
        <ecNumber evidence="2">2.7.13.3</ecNumber>
    </recommendedName>
</protein>
<feature type="domain" description="Histidine kinase" evidence="11">
    <location>
        <begin position="441"/>
        <end position="657"/>
    </location>
</feature>
<evidence type="ECO:0000256" key="9">
    <source>
        <dbReference type="PROSITE-ProRule" id="PRU00169"/>
    </source>
</evidence>
<keyword evidence="7 13" id="KW-0067">ATP-binding</keyword>
<comment type="catalytic activity">
    <reaction evidence="1">
        <text>ATP + protein L-histidine = ADP + protein N-phospho-L-histidine.</text>
        <dbReference type="EC" id="2.7.13.3"/>
    </reaction>
</comment>
<dbReference type="InterPro" id="IPR003594">
    <property type="entry name" value="HATPase_dom"/>
</dbReference>
<keyword evidence="6" id="KW-0418">Kinase</keyword>
<accession>A0ABY8KIG6</accession>
<evidence type="ECO:0000256" key="10">
    <source>
        <dbReference type="SAM" id="Phobius"/>
    </source>
</evidence>
<dbReference type="Gene3D" id="2.60.120.260">
    <property type="entry name" value="Galactose-binding domain-like"/>
    <property type="match status" value="1"/>
</dbReference>
<evidence type="ECO:0000256" key="7">
    <source>
        <dbReference type="ARBA" id="ARBA00022840"/>
    </source>
</evidence>
<feature type="transmembrane region" description="Helical" evidence="10">
    <location>
        <begin position="199"/>
        <end position="222"/>
    </location>
</feature>
<dbReference type="InterPro" id="IPR005467">
    <property type="entry name" value="His_kinase_dom"/>
</dbReference>
<proteinExistence type="predicted"/>
<evidence type="ECO:0000313" key="14">
    <source>
        <dbReference type="Proteomes" id="UP001244564"/>
    </source>
</evidence>
<keyword evidence="8" id="KW-0902">Two-component regulatory system</keyword>
<feature type="transmembrane region" description="Helical" evidence="10">
    <location>
        <begin position="5"/>
        <end position="27"/>
    </location>
</feature>
<dbReference type="RefSeq" id="WP_279495047.1">
    <property type="nucleotide sequence ID" value="NZ_CP122283.1"/>
</dbReference>
<dbReference type="CDD" id="cd00082">
    <property type="entry name" value="HisKA"/>
    <property type="match status" value="1"/>
</dbReference>
<dbReference type="PANTHER" id="PTHR43047">
    <property type="entry name" value="TWO-COMPONENT HISTIDINE PROTEIN KINASE"/>
    <property type="match status" value="1"/>
</dbReference>